<dbReference type="AlphaFoldDB" id="A0A8K1GZL3"/>
<evidence type="ECO:0000313" key="3">
    <source>
        <dbReference type="Proteomes" id="UP000796761"/>
    </source>
</evidence>
<proteinExistence type="predicted"/>
<accession>A0A8K1GZL3</accession>
<keyword evidence="3" id="KW-1185">Reference proteome</keyword>
<dbReference type="OrthoDB" id="7431570at2759"/>
<feature type="region of interest" description="Disordered" evidence="1">
    <location>
        <begin position="184"/>
        <end position="205"/>
    </location>
</feature>
<organism evidence="2 3">
    <name type="scientific">Zosterops borbonicus</name>
    <dbReference type="NCBI Taxonomy" id="364589"/>
    <lineage>
        <taxon>Eukaryota</taxon>
        <taxon>Metazoa</taxon>
        <taxon>Chordata</taxon>
        <taxon>Craniata</taxon>
        <taxon>Vertebrata</taxon>
        <taxon>Euteleostomi</taxon>
        <taxon>Archelosauria</taxon>
        <taxon>Archosauria</taxon>
        <taxon>Dinosauria</taxon>
        <taxon>Saurischia</taxon>
        <taxon>Theropoda</taxon>
        <taxon>Coelurosauria</taxon>
        <taxon>Aves</taxon>
        <taxon>Neognathae</taxon>
        <taxon>Neoaves</taxon>
        <taxon>Telluraves</taxon>
        <taxon>Australaves</taxon>
        <taxon>Passeriformes</taxon>
        <taxon>Sylvioidea</taxon>
        <taxon>Zosteropidae</taxon>
        <taxon>Zosterops</taxon>
    </lineage>
</organism>
<dbReference type="Proteomes" id="UP000796761">
    <property type="component" value="Unassembled WGS sequence"/>
</dbReference>
<comment type="caution">
    <text evidence="2">The sequence shown here is derived from an EMBL/GenBank/DDBJ whole genome shotgun (WGS) entry which is preliminary data.</text>
</comment>
<feature type="region of interest" description="Disordered" evidence="1">
    <location>
        <begin position="522"/>
        <end position="589"/>
    </location>
</feature>
<evidence type="ECO:0000313" key="2">
    <source>
        <dbReference type="EMBL" id="TRZ26544.1"/>
    </source>
</evidence>
<reference evidence="2" key="1">
    <citation type="submission" date="2019-04" db="EMBL/GenBank/DDBJ databases">
        <title>Genome assembly of Zosterops borbonicus 15179.</title>
        <authorList>
            <person name="Leroy T."/>
            <person name="Anselmetti Y."/>
            <person name="Tilak M.-K."/>
            <person name="Nabholz B."/>
        </authorList>
    </citation>
    <scope>NUCLEOTIDE SEQUENCE</scope>
    <source>
        <strain evidence="2">HGM_15179</strain>
        <tissue evidence="2">Muscle</tissue>
    </source>
</reference>
<dbReference type="EMBL" id="SWJQ01000011">
    <property type="protein sequence ID" value="TRZ26544.1"/>
    <property type="molecule type" value="Genomic_DNA"/>
</dbReference>
<name>A0A8K1GZL3_9PASS</name>
<protein>
    <submittedName>
        <fullName evidence="2">Uncharacterized protein</fullName>
    </submittedName>
</protein>
<gene>
    <name evidence="2" type="ORF">HGM15179_000569</name>
</gene>
<evidence type="ECO:0000256" key="1">
    <source>
        <dbReference type="SAM" id="MobiDB-lite"/>
    </source>
</evidence>
<feature type="compositionally biased region" description="Pro residues" evidence="1">
    <location>
        <begin position="559"/>
        <end position="569"/>
    </location>
</feature>
<feature type="region of interest" description="Disordered" evidence="1">
    <location>
        <begin position="1"/>
        <end position="81"/>
    </location>
</feature>
<feature type="region of interest" description="Disordered" evidence="1">
    <location>
        <begin position="606"/>
        <end position="659"/>
    </location>
</feature>
<sequence>METLKEGANPNFPPAMEQPGLCMRPQRTASPRGRGDRGGWDGAGGSSLEAKVVPRQSPPSPTARAQTQGPVLHSPCCSPSSWSSPSPCCSPSSWSSPSPCCSPSSCPAWLEPLREQWEGAVGGTELPGTQTVEWDLAREERKLCLGQELPLWGNERVQELSQWEDEKYRDLSQVEFERDQELSHGEVVRCQEPSPKQDVNVQELYKWDDKRDQDLSEGETDPELYHWESETHQMVSKWLDMRMQELAQEKNSDKMFPQWEHAIDQELSEGEVRHYPESYQERDDSDKGESQKNWECITIHTIWVNPNSCPAWLEPLREQWEGAVGGTELPGTQTVEWDLAREERKLCLGQELPLWGNERVQELSQWEDEKYRDLSQVEFERDQELSHGEVVRCQEPSPKQDVNVQELYKWDDKRDQDLSEGETDPELYHWESETHQMVSKWLDMRMQELAQEKNSDKMFPQWEHAIDQELSEGEVRHYPESYQERDDSDKGESQKNWECITIHTIWVNPKYPQLLQDTDATSQDSAKAAASPGLVEQTASFSDTEQVEAAGAQSQGPAPHSPCCPPDPSAPQAGAQALGEQVAPPRKRPSRFRRALRGLFCSCLRPQPDNQGSLPEPGQGADGPEPAQGLPGITRAASGVRVSGTAAPCRDSGLAEGWP</sequence>